<evidence type="ECO:0000313" key="2">
    <source>
        <dbReference type="EMBL" id="KAH7124218.1"/>
    </source>
</evidence>
<evidence type="ECO:0008006" key="4">
    <source>
        <dbReference type="Google" id="ProtNLM"/>
    </source>
</evidence>
<dbReference type="OrthoDB" id="20872at2759"/>
<sequence length="433" mass="48896">MEYLYKVGDPFLRQDAQRFHPMDRRIRCKGGLNQAVADSWTLRRLVLGFLSNISNNLAEGLIPTLGIRDEYSAQVSSLRTASYEAKAMLQEGYHTSQDWETETDLDSTSDAESDRSDDSGQGSLILASRDFDELIADLKADVRCLHDMGPLIESPFVERPKQPENAAPVSLQITREAHQTYRDRISQRFPQAQDGLVERLAKANLDRFQRVQEEKRENLSKQQQQGSLNDTGSRISGSARYRDSALGTSLATGSIYAETVMAYGQSQGPAVRVPPLPERAKAGVRFDCLACGGNAPIKNNSVWKKHLWLDLRPWVCHDTTCEFGNEPFDSREDWIQHLALGHDFQDAWNSFECPLCHEETGEGEAAITRHLASHMEEISLAALPTGYDSDDDIVRARMRMRTTKTRLIRVKASKTREFQIPFWRMHPLLIAAV</sequence>
<accession>A0A9P9IJ98</accession>
<dbReference type="PANTHER" id="PTHR35391:SF7">
    <property type="entry name" value="C2H2-TYPE DOMAIN-CONTAINING PROTEIN"/>
    <property type="match status" value="1"/>
</dbReference>
<comment type="caution">
    <text evidence="2">The sequence shown here is derived from an EMBL/GenBank/DDBJ whole genome shotgun (WGS) entry which is preliminary data.</text>
</comment>
<evidence type="ECO:0000313" key="3">
    <source>
        <dbReference type="Proteomes" id="UP000738349"/>
    </source>
</evidence>
<dbReference type="EMBL" id="JAGMUV010000022">
    <property type="protein sequence ID" value="KAH7124218.1"/>
    <property type="molecule type" value="Genomic_DNA"/>
</dbReference>
<proteinExistence type="predicted"/>
<protein>
    <recommendedName>
        <fullName evidence="4">C2H2-type domain-containing protein</fullName>
    </recommendedName>
</protein>
<feature type="region of interest" description="Disordered" evidence="1">
    <location>
        <begin position="213"/>
        <end position="240"/>
    </location>
</feature>
<keyword evidence="3" id="KW-1185">Reference proteome</keyword>
<dbReference type="Proteomes" id="UP000738349">
    <property type="component" value="Unassembled WGS sequence"/>
</dbReference>
<feature type="region of interest" description="Disordered" evidence="1">
    <location>
        <begin position="94"/>
        <end position="122"/>
    </location>
</feature>
<evidence type="ECO:0000256" key="1">
    <source>
        <dbReference type="SAM" id="MobiDB-lite"/>
    </source>
</evidence>
<dbReference type="PANTHER" id="PTHR35391">
    <property type="entry name" value="C2H2-TYPE DOMAIN-CONTAINING PROTEIN-RELATED"/>
    <property type="match status" value="1"/>
</dbReference>
<dbReference type="AlphaFoldDB" id="A0A9P9IJ98"/>
<feature type="compositionally biased region" description="Acidic residues" evidence="1">
    <location>
        <begin position="99"/>
        <end position="111"/>
    </location>
</feature>
<feature type="compositionally biased region" description="Polar residues" evidence="1">
    <location>
        <begin position="220"/>
        <end position="236"/>
    </location>
</feature>
<name>A0A9P9IJ98_9HYPO</name>
<gene>
    <name evidence="2" type="ORF">EDB81DRAFT_890307</name>
</gene>
<reference evidence="2" key="1">
    <citation type="journal article" date="2021" name="Nat. Commun.">
        <title>Genetic determinants of endophytism in the Arabidopsis root mycobiome.</title>
        <authorList>
            <person name="Mesny F."/>
            <person name="Miyauchi S."/>
            <person name="Thiergart T."/>
            <person name="Pickel B."/>
            <person name="Atanasova L."/>
            <person name="Karlsson M."/>
            <person name="Huettel B."/>
            <person name="Barry K.W."/>
            <person name="Haridas S."/>
            <person name="Chen C."/>
            <person name="Bauer D."/>
            <person name="Andreopoulos W."/>
            <person name="Pangilinan J."/>
            <person name="LaButti K."/>
            <person name="Riley R."/>
            <person name="Lipzen A."/>
            <person name="Clum A."/>
            <person name="Drula E."/>
            <person name="Henrissat B."/>
            <person name="Kohler A."/>
            <person name="Grigoriev I.V."/>
            <person name="Martin F.M."/>
            <person name="Hacquard S."/>
        </authorList>
    </citation>
    <scope>NUCLEOTIDE SEQUENCE</scope>
    <source>
        <strain evidence="2">MPI-CAGE-AT-0147</strain>
    </source>
</reference>
<organism evidence="2 3">
    <name type="scientific">Dactylonectria macrodidyma</name>
    <dbReference type="NCBI Taxonomy" id="307937"/>
    <lineage>
        <taxon>Eukaryota</taxon>
        <taxon>Fungi</taxon>
        <taxon>Dikarya</taxon>
        <taxon>Ascomycota</taxon>
        <taxon>Pezizomycotina</taxon>
        <taxon>Sordariomycetes</taxon>
        <taxon>Hypocreomycetidae</taxon>
        <taxon>Hypocreales</taxon>
        <taxon>Nectriaceae</taxon>
        <taxon>Dactylonectria</taxon>
    </lineage>
</organism>